<keyword evidence="5" id="KW-0472">Membrane</keyword>
<evidence type="ECO:0000256" key="4">
    <source>
        <dbReference type="ARBA" id="ARBA00022989"/>
    </source>
</evidence>
<name>A0A7S4BF39_CHRCT</name>
<accession>A0A7S4BF39</accession>
<dbReference type="EMBL" id="HBIZ01024779">
    <property type="protein sequence ID" value="CAE0763087.1"/>
    <property type="molecule type" value="Transcribed_RNA"/>
</dbReference>
<comment type="subcellular location">
    <subcellularLocation>
        <location evidence="1">Membrane</location>
        <topology evidence="1">Multi-pass membrane protein</topology>
    </subcellularLocation>
</comment>
<dbReference type="GO" id="GO:0005737">
    <property type="term" value="C:cytoplasm"/>
    <property type="evidence" value="ECO:0007669"/>
    <property type="project" value="TreeGrafter"/>
</dbReference>
<evidence type="ECO:0008006" key="8">
    <source>
        <dbReference type="Google" id="ProtNLM"/>
    </source>
</evidence>
<evidence type="ECO:0000256" key="5">
    <source>
        <dbReference type="ARBA" id="ARBA00023136"/>
    </source>
</evidence>
<dbReference type="AlphaFoldDB" id="A0A7S4BF39"/>
<evidence type="ECO:0000313" key="7">
    <source>
        <dbReference type="EMBL" id="CAE0763087.1"/>
    </source>
</evidence>
<evidence type="ECO:0000256" key="6">
    <source>
        <dbReference type="RuleBase" id="RU363053"/>
    </source>
</evidence>
<keyword evidence="3" id="KW-0812">Transmembrane</keyword>
<evidence type="ECO:0000256" key="2">
    <source>
        <dbReference type="ARBA" id="ARBA00006824"/>
    </source>
</evidence>
<dbReference type="Pfam" id="PF04117">
    <property type="entry name" value="Mpv17_PMP22"/>
    <property type="match status" value="1"/>
</dbReference>
<keyword evidence="4" id="KW-1133">Transmembrane helix</keyword>
<sequence length="302" mass="32426">MSALLNLIGLAARINAPGNFLSAAIPLYVAYRSALVAAPLPTTAATAGALAAFGDALAQTSEMRSQAMLSRLSKSPSIGSAPSENRIPSITLGQTSSGLIHTAPKLGMPDALVSLQFPRVQARSGSKIVSMDCALVEAQRVQPIRKRRSLGFDWRRTLAFTVFGVAYTGCVQHKLFGIYQRHCTGRAIARLLCVAGIPKAVALAAAVQKTLVNQLCAIPLLYYPLFFSMTGAIRGHEPSQIIANARARFAPLMRRNLAFWLPVQLFQFVVVPVEMQVLYVCVAGLAWNAVLSAHALSAQKQR</sequence>
<dbReference type="InterPro" id="IPR007248">
    <property type="entry name" value="Mpv17_PMP22"/>
</dbReference>
<protein>
    <recommendedName>
        <fullName evidence="8">Peroxisomal membrane protein MPV17</fullName>
    </recommendedName>
</protein>
<proteinExistence type="inferred from homology"/>
<evidence type="ECO:0000256" key="3">
    <source>
        <dbReference type="ARBA" id="ARBA00022692"/>
    </source>
</evidence>
<organism evidence="7">
    <name type="scientific">Chrysotila carterae</name>
    <name type="common">Marine alga</name>
    <name type="synonym">Syracosphaera carterae</name>
    <dbReference type="NCBI Taxonomy" id="13221"/>
    <lineage>
        <taxon>Eukaryota</taxon>
        <taxon>Haptista</taxon>
        <taxon>Haptophyta</taxon>
        <taxon>Prymnesiophyceae</taxon>
        <taxon>Isochrysidales</taxon>
        <taxon>Isochrysidaceae</taxon>
        <taxon>Chrysotila</taxon>
    </lineage>
</organism>
<gene>
    <name evidence="7" type="ORF">PCAR00345_LOCUS15699</name>
</gene>
<comment type="similarity">
    <text evidence="2 6">Belongs to the peroxisomal membrane protein PXMP2/4 family.</text>
</comment>
<dbReference type="PANTHER" id="PTHR11266">
    <property type="entry name" value="PEROXISOMAL MEMBRANE PROTEIN 2, PXMP2 MPV17"/>
    <property type="match status" value="1"/>
</dbReference>
<evidence type="ECO:0000256" key="1">
    <source>
        <dbReference type="ARBA" id="ARBA00004141"/>
    </source>
</evidence>
<reference evidence="7" key="1">
    <citation type="submission" date="2021-01" db="EMBL/GenBank/DDBJ databases">
        <authorList>
            <person name="Corre E."/>
            <person name="Pelletier E."/>
            <person name="Niang G."/>
            <person name="Scheremetjew M."/>
            <person name="Finn R."/>
            <person name="Kale V."/>
            <person name="Holt S."/>
            <person name="Cochrane G."/>
            <person name="Meng A."/>
            <person name="Brown T."/>
            <person name="Cohen L."/>
        </authorList>
    </citation>
    <scope>NUCLEOTIDE SEQUENCE</scope>
    <source>
        <strain evidence="7">CCMP645</strain>
    </source>
</reference>
<dbReference type="PANTHER" id="PTHR11266:SF17">
    <property type="entry name" value="PROTEIN MPV17"/>
    <property type="match status" value="1"/>
</dbReference>
<dbReference type="GO" id="GO:0016020">
    <property type="term" value="C:membrane"/>
    <property type="evidence" value="ECO:0007669"/>
    <property type="project" value="UniProtKB-SubCell"/>
</dbReference>